<dbReference type="OrthoDB" id="1085287at2759"/>
<dbReference type="InterPro" id="IPR000668">
    <property type="entry name" value="Peptidase_C1A_C"/>
</dbReference>
<dbReference type="AlphaFoldDB" id="A0A2Z7BXY7"/>
<dbReference type="InterPro" id="IPR013128">
    <property type="entry name" value="Peptidase_C1A"/>
</dbReference>
<protein>
    <submittedName>
        <fullName evidence="3">Zingipain-2</fullName>
    </submittedName>
</protein>
<organism evidence="3 4">
    <name type="scientific">Dorcoceras hygrometricum</name>
    <dbReference type="NCBI Taxonomy" id="472368"/>
    <lineage>
        <taxon>Eukaryota</taxon>
        <taxon>Viridiplantae</taxon>
        <taxon>Streptophyta</taxon>
        <taxon>Embryophyta</taxon>
        <taxon>Tracheophyta</taxon>
        <taxon>Spermatophyta</taxon>
        <taxon>Magnoliopsida</taxon>
        <taxon>eudicotyledons</taxon>
        <taxon>Gunneridae</taxon>
        <taxon>Pentapetalae</taxon>
        <taxon>asterids</taxon>
        <taxon>lamiids</taxon>
        <taxon>Lamiales</taxon>
        <taxon>Gesneriaceae</taxon>
        <taxon>Didymocarpoideae</taxon>
        <taxon>Trichosporeae</taxon>
        <taxon>Loxocarpinae</taxon>
        <taxon>Dorcoceras</taxon>
    </lineage>
</organism>
<keyword evidence="4" id="KW-1185">Reference proteome</keyword>
<dbReference type="Proteomes" id="UP000250235">
    <property type="component" value="Unassembled WGS sequence"/>
</dbReference>
<dbReference type="SUPFAM" id="SSF54001">
    <property type="entry name" value="Cysteine proteinases"/>
    <property type="match status" value="1"/>
</dbReference>
<accession>A0A2Z7BXY7</accession>
<dbReference type="InterPro" id="IPR038765">
    <property type="entry name" value="Papain-like_cys_pep_sf"/>
</dbReference>
<evidence type="ECO:0000256" key="1">
    <source>
        <dbReference type="ARBA" id="ARBA00008455"/>
    </source>
</evidence>
<comment type="similarity">
    <text evidence="1">Belongs to the peptidase C1 family.</text>
</comment>
<dbReference type="Pfam" id="PF00112">
    <property type="entry name" value="Peptidase_C1"/>
    <property type="match status" value="1"/>
</dbReference>
<sequence>MGVRIWNKTKAAVSIDGYDLLASDERGLKAAVAEQPASVVIDAGSVPFHFYRSGIFDGDCGSLYKQSVTVVGYEGSGDDDEDEEAPTYWIVENSWGTKWGEKGYMRLKSNTSETTTRWKRGLRHSRGALVPLLLR</sequence>
<dbReference type="GO" id="GO:0008234">
    <property type="term" value="F:cysteine-type peptidase activity"/>
    <property type="evidence" value="ECO:0007669"/>
    <property type="project" value="InterPro"/>
</dbReference>
<evidence type="ECO:0000313" key="4">
    <source>
        <dbReference type="Proteomes" id="UP000250235"/>
    </source>
</evidence>
<proteinExistence type="inferred from homology"/>
<dbReference type="Gene3D" id="3.90.70.10">
    <property type="entry name" value="Cysteine proteinases"/>
    <property type="match status" value="1"/>
</dbReference>
<evidence type="ECO:0000259" key="2">
    <source>
        <dbReference type="Pfam" id="PF00112"/>
    </source>
</evidence>
<dbReference type="PANTHER" id="PTHR12411">
    <property type="entry name" value="CYSTEINE PROTEASE FAMILY C1-RELATED"/>
    <property type="match status" value="1"/>
</dbReference>
<evidence type="ECO:0000313" key="3">
    <source>
        <dbReference type="EMBL" id="KZV39502.1"/>
    </source>
</evidence>
<reference evidence="3 4" key="1">
    <citation type="journal article" date="2015" name="Proc. Natl. Acad. Sci. U.S.A.">
        <title>The resurrection genome of Boea hygrometrica: A blueprint for survival of dehydration.</title>
        <authorList>
            <person name="Xiao L."/>
            <person name="Yang G."/>
            <person name="Zhang L."/>
            <person name="Yang X."/>
            <person name="Zhao S."/>
            <person name="Ji Z."/>
            <person name="Zhou Q."/>
            <person name="Hu M."/>
            <person name="Wang Y."/>
            <person name="Chen M."/>
            <person name="Xu Y."/>
            <person name="Jin H."/>
            <person name="Xiao X."/>
            <person name="Hu G."/>
            <person name="Bao F."/>
            <person name="Hu Y."/>
            <person name="Wan P."/>
            <person name="Li L."/>
            <person name="Deng X."/>
            <person name="Kuang T."/>
            <person name="Xiang C."/>
            <person name="Zhu J.K."/>
            <person name="Oliver M.J."/>
            <person name="He Y."/>
        </authorList>
    </citation>
    <scope>NUCLEOTIDE SEQUENCE [LARGE SCALE GENOMIC DNA]</scope>
    <source>
        <strain evidence="4">cv. XS01</strain>
    </source>
</reference>
<feature type="domain" description="Peptidase C1A papain C-terminal" evidence="2">
    <location>
        <begin position="9"/>
        <end position="113"/>
    </location>
</feature>
<dbReference type="EMBL" id="KV000937">
    <property type="protein sequence ID" value="KZV39502.1"/>
    <property type="molecule type" value="Genomic_DNA"/>
</dbReference>
<dbReference type="GO" id="GO:0006508">
    <property type="term" value="P:proteolysis"/>
    <property type="evidence" value="ECO:0007669"/>
    <property type="project" value="InterPro"/>
</dbReference>
<gene>
    <name evidence="3" type="ORF">F511_37502</name>
</gene>
<name>A0A2Z7BXY7_9LAMI</name>